<dbReference type="Pfam" id="PF00970">
    <property type="entry name" value="FAD_binding_6"/>
    <property type="match status" value="1"/>
</dbReference>
<dbReference type="AlphaFoldDB" id="A0A679I433"/>
<dbReference type="InterPro" id="IPR051930">
    <property type="entry name" value="FNR_type-1"/>
</dbReference>
<evidence type="ECO:0000256" key="3">
    <source>
        <dbReference type="ARBA" id="ARBA00013223"/>
    </source>
</evidence>
<comment type="similarity">
    <text evidence="2">Belongs to the ferredoxin--NADP reductase type 1 family.</text>
</comment>
<dbReference type="InterPro" id="IPR033892">
    <property type="entry name" value="FNR_bac"/>
</dbReference>
<keyword evidence="7" id="KW-0521">NADP</keyword>
<dbReference type="PRINTS" id="PR00371">
    <property type="entry name" value="FPNCR"/>
</dbReference>
<dbReference type="Pfam" id="PF00175">
    <property type="entry name" value="NAD_binding_1"/>
    <property type="match status" value="1"/>
</dbReference>
<dbReference type="GO" id="GO:0004324">
    <property type="term" value="F:ferredoxin-NADP+ reductase activity"/>
    <property type="evidence" value="ECO:0007669"/>
    <property type="project" value="UniProtKB-EC"/>
</dbReference>
<dbReference type="Gene3D" id="3.40.50.80">
    <property type="entry name" value="Nucleotide-binding domain of ferredoxin-NADP reductase (FNR) module"/>
    <property type="match status" value="1"/>
</dbReference>
<protein>
    <recommendedName>
        <fullName evidence="3">ferredoxin--NADP(+) reductase</fullName>
        <ecNumber evidence="3">1.18.1.2</ecNumber>
    </recommendedName>
</protein>
<keyword evidence="11" id="KW-1185">Reference proteome</keyword>
<gene>
    <name evidence="10" type="ORF">ICHIAU1_14100</name>
</gene>
<keyword evidence="8" id="KW-0560">Oxidoreductase</keyword>
<dbReference type="CDD" id="cd06195">
    <property type="entry name" value="FNR1"/>
    <property type="match status" value="1"/>
</dbReference>
<dbReference type="InterPro" id="IPR039261">
    <property type="entry name" value="FNR_nucleotide-bd"/>
</dbReference>
<evidence type="ECO:0000256" key="5">
    <source>
        <dbReference type="ARBA" id="ARBA00022741"/>
    </source>
</evidence>
<sequence length="257" mass="28438">MPGVEMSYYTLQTVRHITHWDDKLFSFRCTRDPALHFENGQFVLIGLINGDRPLLRAYSFINADHEPELEFLSIKVPDGALTSKLQLIQPGDEIVVCKAAKGSLVLPDLNPGKRLFLLATGTGLAPFISILRGGEACARFEQVVLVHGVRRVSELAYADELKAFATNPGCHYYPTVTRENFEHRGRIPDLIKSGRLCADLGLAPLDPSNDRVMICGNTDMLKETRTLLESLGFIGSNAKGKPGDFLVENAFAIQKPR</sequence>
<proteinExistence type="inferred from homology"/>
<evidence type="ECO:0000256" key="4">
    <source>
        <dbReference type="ARBA" id="ARBA00022630"/>
    </source>
</evidence>
<evidence type="ECO:0000256" key="7">
    <source>
        <dbReference type="ARBA" id="ARBA00022857"/>
    </source>
</evidence>
<organism evidence="10 11">
    <name type="scientific">Fluviibacter phosphoraccumulans</name>
    <dbReference type="NCBI Taxonomy" id="1751046"/>
    <lineage>
        <taxon>Bacteria</taxon>
        <taxon>Pseudomonadati</taxon>
        <taxon>Pseudomonadota</taxon>
        <taxon>Betaproteobacteria</taxon>
        <taxon>Rhodocyclales</taxon>
        <taxon>Fluviibacteraceae</taxon>
        <taxon>Fluviibacter</taxon>
    </lineage>
</organism>
<evidence type="ECO:0000313" key="11">
    <source>
        <dbReference type="Proteomes" id="UP000463961"/>
    </source>
</evidence>
<evidence type="ECO:0000256" key="9">
    <source>
        <dbReference type="ARBA" id="ARBA00047776"/>
    </source>
</evidence>
<keyword evidence="5" id="KW-0547">Nucleotide-binding</keyword>
<dbReference type="GO" id="GO:0042167">
    <property type="term" value="P:heme catabolic process"/>
    <property type="evidence" value="ECO:0007669"/>
    <property type="project" value="TreeGrafter"/>
</dbReference>
<name>A0A679I433_9RHOO</name>
<dbReference type="InterPro" id="IPR008333">
    <property type="entry name" value="Cbr1-like_FAD-bd_dom"/>
</dbReference>
<dbReference type="PROSITE" id="PS51384">
    <property type="entry name" value="FAD_FR"/>
    <property type="match status" value="1"/>
</dbReference>
<evidence type="ECO:0000313" key="10">
    <source>
        <dbReference type="EMBL" id="BBU69127.1"/>
    </source>
</evidence>
<evidence type="ECO:0000256" key="1">
    <source>
        <dbReference type="ARBA" id="ARBA00001974"/>
    </source>
</evidence>
<evidence type="ECO:0000256" key="8">
    <source>
        <dbReference type="ARBA" id="ARBA00023002"/>
    </source>
</evidence>
<keyword evidence="4" id="KW-0285">Flavoprotein</keyword>
<accession>A0A679I433</accession>
<evidence type="ECO:0000256" key="2">
    <source>
        <dbReference type="ARBA" id="ARBA00008312"/>
    </source>
</evidence>
<reference evidence="11" key="1">
    <citation type="submission" date="2020-01" db="EMBL/GenBank/DDBJ databases">
        <title>Phosphoaccumulans saitamaens gen. nov., sp. nov., a polyphosphate accumulating bacterium isolated from surface river water.</title>
        <authorList>
            <person name="Watanabe K."/>
            <person name="Suda W."/>
        </authorList>
    </citation>
    <scope>NUCLEOTIDE SEQUENCE [LARGE SCALE GENOMIC DNA]</scope>
    <source>
        <strain evidence="11">ICHIAU1</strain>
    </source>
</reference>
<dbReference type="Gene3D" id="2.40.30.10">
    <property type="entry name" value="Translation factors"/>
    <property type="match status" value="1"/>
</dbReference>
<dbReference type="EC" id="1.18.1.2" evidence="3"/>
<dbReference type="EMBL" id="AP022345">
    <property type="protein sequence ID" value="BBU69127.1"/>
    <property type="molecule type" value="Genomic_DNA"/>
</dbReference>
<dbReference type="Proteomes" id="UP000463961">
    <property type="component" value="Chromosome"/>
</dbReference>
<dbReference type="PANTHER" id="PTHR47878:SF1">
    <property type="entry name" value="FLAVODOXIN_FERREDOXIN--NADP REDUCTASE"/>
    <property type="match status" value="1"/>
</dbReference>
<dbReference type="InterPro" id="IPR001433">
    <property type="entry name" value="OxRdtase_FAD/NAD-bd"/>
</dbReference>
<dbReference type="GO" id="GO:0034599">
    <property type="term" value="P:cellular response to oxidative stress"/>
    <property type="evidence" value="ECO:0007669"/>
    <property type="project" value="TreeGrafter"/>
</dbReference>
<dbReference type="InterPro" id="IPR017927">
    <property type="entry name" value="FAD-bd_FR_type"/>
</dbReference>
<dbReference type="SUPFAM" id="SSF63380">
    <property type="entry name" value="Riboflavin synthase domain-like"/>
    <property type="match status" value="1"/>
</dbReference>
<dbReference type="SUPFAM" id="SSF52343">
    <property type="entry name" value="Ferredoxin reductase-like, C-terminal NADP-linked domain"/>
    <property type="match status" value="1"/>
</dbReference>
<dbReference type="InterPro" id="IPR001709">
    <property type="entry name" value="Flavoprot_Pyr_Nucl_cyt_Rdtase"/>
</dbReference>
<evidence type="ECO:0000256" key="6">
    <source>
        <dbReference type="ARBA" id="ARBA00022827"/>
    </source>
</evidence>
<dbReference type="PANTHER" id="PTHR47878">
    <property type="entry name" value="OXIDOREDUCTASE FAD/NAD(P)-BINDING DOMAIN PROTEIN"/>
    <property type="match status" value="1"/>
</dbReference>
<dbReference type="GO" id="GO:0000166">
    <property type="term" value="F:nucleotide binding"/>
    <property type="evidence" value="ECO:0007669"/>
    <property type="project" value="UniProtKB-KW"/>
</dbReference>
<comment type="cofactor">
    <cofactor evidence="1">
        <name>FAD</name>
        <dbReference type="ChEBI" id="CHEBI:57692"/>
    </cofactor>
</comment>
<keyword evidence="6" id="KW-0274">FAD</keyword>
<comment type="catalytic activity">
    <reaction evidence="9">
        <text>2 reduced [2Fe-2S]-[ferredoxin] + NADP(+) + H(+) = 2 oxidized [2Fe-2S]-[ferredoxin] + NADPH</text>
        <dbReference type="Rhea" id="RHEA:20125"/>
        <dbReference type="Rhea" id="RHEA-COMP:10000"/>
        <dbReference type="Rhea" id="RHEA-COMP:10001"/>
        <dbReference type="ChEBI" id="CHEBI:15378"/>
        <dbReference type="ChEBI" id="CHEBI:33737"/>
        <dbReference type="ChEBI" id="CHEBI:33738"/>
        <dbReference type="ChEBI" id="CHEBI:57783"/>
        <dbReference type="ChEBI" id="CHEBI:58349"/>
        <dbReference type="EC" id="1.18.1.2"/>
    </reaction>
</comment>
<dbReference type="InterPro" id="IPR017938">
    <property type="entry name" value="Riboflavin_synthase-like_b-brl"/>
</dbReference>